<evidence type="ECO:0000313" key="1">
    <source>
        <dbReference type="EMBL" id="MDZ5457938.1"/>
    </source>
</evidence>
<comment type="caution">
    <text evidence="1">The sequence shown here is derived from an EMBL/GenBank/DDBJ whole genome shotgun (WGS) entry which is preliminary data.</text>
</comment>
<proteinExistence type="predicted"/>
<sequence>MATGISVEAGHGCRGNFASPAWLRRVFFALLQMALMPPECPVCDLQIEVAAKGNQTTSIGCLQLMNSRKDYVVAYLRECLESLRRSQGEPQWRIPILQMEFRVTSNENPVEGGNRGLVERFSEQQRIDYESIGGREEGH</sequence>
<name>A0ABU5IIR9_9BURK</name>
<organism evidence="1 2">
    <name type="scientific">Azohydromonas lata</name>
    <dbReference type="NCBI Taxonomy" id="45677"/>
    <lineage>
        <taxon>Bacteria</taxon>
        <taxon>Pseudomonadati</taxon>
        <taxon>Pseudomonadota</taxon>
        <taxon>Betaproteobacteria</taxon>
        <taxon>Burkholderiales</taxon>
        <taxon>Sphaerotilaceae</taxon>
        <taxon>Azohydromonas</taxon>
    </lineage>
</organism>
<evidence type="ECO:0000313" key="2">
    <source>
        <dbReference type="Proteomes" id="UP001293718"/>
    </source>
</evidence>
<keyword evidence="2" id="KW-1185">Reference proteome</keyword>
<gene>
    <name evidence="1" type="ORF">SM757_15270</name>
</gene>
<accession>A0ABU5IIR9</accession>
<protein>
    <submittedName>
        <fullName evidence="1">Uncharacterized protein</fullName>
    </submittedName>
</protein>
<dbReference type="RefSeq" id="WP_322466117.1">
    <property type="nucleotide sequence ID" value="NZ_JAXOJX010000024.1"/>
</dbReference>
<dbReference type="EMBL" id="JAXOJX010000024">
    <property type="protein sequence ID" value="MDZ5457938.1"/>
    <property type="molecule type" value="Genomic_DNA"/>
</dbReference>
<dbReference type="Proteomes" id="UP001293718">
    <property type="component" value="Unassembled WGS sequence"/>
</dbReference>
<reference evidence="1 2" key="1">
    <citation type="submission" date="2023-11" db="EMBL/GenBank/DDBJ databases">
        <title>Draft genome of Azohydromonas lata strain H1 (DSM1123), a polyhydroxyalkanoate producer.</title>
        <authorList>
            <person name="Traversa D."/>
            <person name="D'Addabbo P."/>
            <person name="Pazzani C."/>
            <person name="Manzari C."/>
            <person name="Chiara M."/>
            <person name="Scrascia M."/>
        </authorList>
    </citation>
    <scope>NUCLEOTIDE SEQUENCE [LARGE SCALE GENOMIC DNA]</scope>
    <source>
        <strain evidence="1 2">H1</strain>
    </source>
</reference>